<dbReference type="InterPro" id="IPR038503">
    <property type="entry name" value="SpoIIIAH_sf"/>
</dbReference>
<accession>A0A150F6H1</accession>
<organism evidence="3 4">
    <name type="scientific">Bacillus nakamurai</name>
    <dbReference type="NCBI Taxonomy" id="1793963"/>
    <lineage>
        <taxon>Bacteria</taxon>
        <taxon>Bacillati</taxon>
        <taxon>Bacillota</taxon>
        <taxon>Bacilli</taxon>
        <taxon>Bacillales</taxon>
        <taxon>Bacillaceae</taxon>
        <taxon>Bacillus</taxon>
    </lineage>
</organism>
<keyword evidence="2" id="KW-0472">Membrane</keyword>
<sequence length="223" mass="24550">MLKKQTVWLLTMLSLVVVLSVYYIMSPESKNAVQMKSEKSSGEIATEKTPAKEETKEKSEPGMEKEDGTKGTKDLKDSKDSKGTKEDKETSADASEKDGTVVTQTADDNLFTAYRMELEDARSKEREQLNSIVSSDDATAKEKSEAYDKMTALSDAEGTEKQLETLIKTQGYKDALVNAEGDKINITVKSDKHSNAKASAIIDLVSKEIKTMKDVAVTFEPSK</sequence>
<evidence type="ECO:0000313" key="3">
    <source>
        <dbReference type="EMBL" id="KXZ18543.1"/>
    </source>
</evidence>
<dbReference type="Gene3D" id="1.10.287.4300">
    <property type="entry name" value="Stage III sporulation protein AH-like"/>
    <property type="match status" value="1"/>
</dbReference>
<keyword evidence="4" id="KW-1185">Reference proteome</keyword>
<feature type="compositionally biased region" description="Basic and acidic residues" evidence="1">
    <location>
        <begin position="36"/>
        <end position="99"/>
    </location>
</feature>
<dbReference type="InterPro" id="IPR024232">
    <property type="entry name" value="SpoIIIAH"/>
</dbReference>
<comment type="caution">
    <text evidence="3">The sequence shown here is derived from an EMBL/GenBank/DDBJ whole genome shotgun (WGS) entry which is preliminary data.</text>
</comment>
<dbReference type="RefSeq" id="WP_061521989.1">
    <property type="nucleotide sequence ID" value="NZ_JAJJBV010000019.1"/>
</dbReference>
<feature type="region of interest" description="Disordered" evidence="1">
    <location>
        <begin position="31"/>
        <end position="106"/>
    </location>
</feature>
<dbReference type="AlphaFoldDB" id="A0A150F6H1"/>
<proteinExistence type="predicted"/>
<protein>
    <submittedName>
        <fullName evidence="3">Stage III sporulation protein AH</fullName>
    </submittedName>
</protein>
<dbReference type="EMBL" id="LSBA01000017">
    <property type="protein sequence ID" value="KXZ18543.1"/>
    <property type="molecule type" value="Genomic_DNA"/>
</dbReference>
<keyword evidence="2" id="KW-1133">Transmembrane helix</keyword>
<evidence type="ECO:0000256" key="2">
    <source>
        <dbReference type="SAM" id="Phobius"/>
    </source>
</evidence>
<evidence type="ECO:0000313" key="4">
    <source>
        <dbReference type="Proteomes" id="UP000075430"/>
    </source>
</evidence>
<keyword evidence="2" id="KW-0812">Transmembrane</keyword>
<reference evidence="4" key="1">
    <citation type="submission" date="2016-02" db="EMBL/GenBank/DDBJ databases">
        <authorList>
            <person name="Dunlap C."/>
        </authorList>
    </citation>
    <scope>NUCLEOTIDE SEQUENCE [LARGE SCALE GENOMIC DNA]</scope>
    <source>
        <strain evidence="4">NRRL B-41092</strain>
    </source>
</reference>
<name>A0A150F6H1_9BACI</name>
<dbReference type="STRING" id="1793963.AXI58_17185"/>
<dbReference type="Proteomes" id="UP000075430">
    <property type="component" value="Unassembled WGS sequence"/>
</dbReference>
<feature type="region of interest" description="Disordered" evidence="1">
    <location>
        <begin position="121"/>
        <end position="140"/>
    </location>
</feature>
<gene>
    <name evidence="3" type="ORF">AXI58_17185</name>
</gene>
<dbReference type="Pfam" id="PF12685">
    <property type="entry name" value="SpoIIIAH"/>
    <property type="match status" value="1"/>
</dbReference>
<feature type="transmembrane region" description="Helical" evidence="2">
    <location>
        <begin position="7"/>
        <end position="25"/>
    </location>
</feature>
<evidence type="ECO:0000256" key="1">
    <source>
        <dbReference type="SAM" id="MobiDB-lite"/>
    </source>
</evidence>
<dbReference type="OrthoDB" id="2939102at2"/>